<evidence type="ECO:0000313" key="11">
    <source>
        <dbReference type="EMBL" id="KAA5405959.1"/>
    </source>
</evidence>
<dbReference type="InterPro" id="IPR012944">
    <property type="entry name" value="SusD_RagB_dom"/>
</dbReference>
<comment type="similarity">
    <text evidence="2">Belongs to the SusD family.</text>
</comment>
<evidence type="ECO:0000313" key="15">
    <source>
        <dbReference type="Proteomes" id="UP000441162"/>
    </source>
</evidence>
<feature type="chain" id="PRO_5014216728" evidence="6">
    <location>
        <begin position="23"/>
        <end position="590"/>
    </location>
</feature>
<evidence type="ECO:0000256" key="5">
    <source>
        <dbReference type="ARBA" id="ARBA00023237"/>
    </source>
</evidence>
<dbReference type="Proteomes" id="UP000500949">
    <property type="component" value="Chromosome"/>
</dbReference>
<name>A0A076J311_9BACT</name>
<evidence type="ECO:0000259" key="7">
    <source>
        <dbReference type="Pfam" id="PF07980"/>
    </source>
</evidence>
<evidence type="ECO:0000313" key="18">
    <source>
        <dbReference type="Proteomes" id="UP000500949"/>
    </source>
</evidence>
<dbReference type="GeneID" id="93449490"/>
<organism evidence="10 16">
    <name type="scientific">Phocaeicola dorei</name>
    <dbReference type="NCBI Taxonomy" id="357276"/>
    <lineage>
        <taxon>Bacteria</taxon>
        <taxon>Pseudomonadati</taxon>
        <taxon>Bacteroidota</taxon>
        <taxon>Bacteroidia</taxon>
        <taxon>Bacteroidales</taxon>
        <taxon>Bacteroidaceae</taxon>
        <taxon>Phocaeicola</taxon>
    </lineage>
</organism>
<evidence type="ECO:0000256" key="3">
    <source>
        <dbReference type="ARBA" id="ARBA00022729"/>
    </source>
</evidence>
<keyword evidence="5" id="KW-0998">Cell outer membrane</keyword>
<gene>
    <name evidence="13" type="ORF">E1J06_20450</name>
    <name evidence="11" type="ORF">F2Y51_07295</name>
    <name evidence="10" type="ORF">F2Y58_08010</name>
    <name evidence="9" type="ORF">F2Z07_03295</name>
    <name evidence="12" type="ORF">GKD17_22760</name>
</gene>
<dbReference type="eggNOG" id="COG1435">
    <property type="taxonomic scope" value="Bacteria"/>
</dbReference>
<accession>A0A076J311</accession>
<evidence type="ECO:0000256" key="6">
    <source>
        <dbReference type="SAM" id="SignalP"/>
    </source>
</evidence>
<reference evidence="12 18" key="3">
    <citation type="submission" date="2019-11" db="EMBL/GenBank/DDBJ databases">
        <title>Complete genome sequence of Bacteroides dorei DSM 17855.</title>
        <authorList>
            <person name="Russell J.T."/>
        </authorList>
    </citation>
    <scope>NUCLEOTIDE SEQUENCE [LARGE SCALE GENOMIC DNA]</scope>
    <source>
        <strain evidence="12 18">DSM 17855</strain>
    </source>
</reference>
<dbReference type="EMBL" id="VVZV01000003">
    <property type="protein sequence ID" value="KAA5323443.1"/>
    <property type="molecule type" value="Genomic_DNA"/>
</dbReference>
<dbReference type="RefSeq" id="WP_007834161.1">
    <property type="nucleotide sequence ID" value="NZ_CP046176.1"/>
</dbReference>
<proteinExistence type="inferred from homology"/>
<evidence type="ECO:0000313" key="9">
    <source>
        <dbReference type="EMBL" id="KAA5323443.1"/>
    </source>
</evidence>
<evidence type="ECO:0000256" key="1">
    <source>
        <dbReference type="ARBA" id="ARBA00004442"/>
    </source>
</evidence>
<evidence type="ECO:0000259" key="8">
    <source>
        <dbReference type="Pfam" id="PF14322"/>
    </source>
</evidence>
<evidence type="ECO:0000313" key="13">
    <source>
        <dbReference type="EMBL" id="TDB03542.1"/>
    </source>
</evidence>
<comment type="subcellular location">
    <subcellularLocation>
        <location evidence="1">Cell outer membrane</location>
    </subcellularLocation>
</comment>
<dbReference type="KEGG" id="bdo:EL88_00035"/>
<dbReference type="Proteomes" id="UP000481616">
    <property type="component" value="Unassembled WGS sequence"/>
</dbReference>
<feature type="domain" description="SusD-like N-terminal" evidence="8">
    <location>
        <begin position="44"/>
        <end position="227"/>
    </location>
</feature>
<dbReference type="AlphaFoldDB" id="A0A076J311"/>
<evidence type="ECO:0000313" key="10">
    <source>
        <dbReference type="EMBL" id="KAA5399058.1"/>
    </source>
</evidence>
<dbReference type="KEGG" id="bdh:GV66_06065"/>
<feature type="domain" description="RagB/SusD" evidence="7">
    <location>
        <begin position="279"/>
        <end position="587"/>
    </location>
</feature>
<dbReference type="Proteomes" id="UP000441162">
    <property type="component" value="Unassembled WGS sequence"/>
</dbReference>
<evidence type="ECO:0000313" key="12">
    <source>
        <dbReference type="EMBL" id="QJR78985.1"/>
    </source>
</evidence>
<reference evidence="13 14" key="2">
    <citation type="journal article" date="2019" name="Nat. Microbiol.">
        <title>Genomic variation and strain-specific functional adaptation in the human gut microbiome during early life.</title>
        <authorList>
            <person name="Vatanen T."/>
            <person name="Plichta D.R."/>
            <person name="Somani J."/>
            <person name="Munch P.C."/>
            <person name="Arthur T.D."/>
            <person name="Hall A.B."/>
            <person name="Rudolf S."/>
            <person name="Oakeley E.J."/>
            <person name="Ke X."/>
            <person name="Young R.A."/>
            <person name="Haiser H.J."/>
            <person name="Kolde R."/>
            <person name="Yassour M."/>
            <person name="Luopajarvi K."/>
            <person name="Siljander H."/>
            <person name="Virtanen S.M."/>
            <person name="Ilonen J."/>
            <person name="Uibo R."/>
            <person name="Tillmann V."/>
            <person name="Mokurov S."/>
            <person name="Dorshakova N."/>
            <person name="Porter J.A."/>
            <person name="McHardy A.C."/>
            <person name="Lahdesmaki H."/>
            <person name="Vlamakis H."/>
            <person name="Huttenhower C."/>
            <person name="Knip M."/>
            <person name="Xavier R.J."/>
        </authorList>
    </citation>
    <scope>NUCLEOTIDE SEQUENCE [LARGE SCALE GENOMIC DNA]</scope>
    <source>
        <strain evidence="13 14">RJX1052</strain>
    </source>
</reference>
<evidence type="ECO:0000313" key="14">
    <source>
        <dbReference type="Proteomes" id="UP000294834"/>
    </source>
</evidence>
<evidence type="ECO:0000256" key="2">
    <source>
        <dbReference type="ARBA" id="ARBA00006275"/>
    </source>
</evidence>
<sequence length="590" mass="67487">MKKHILLCAALALSSFGLPSCSDILDQKPLDSYTDTAVWGDLSLAESFLNYCYLRVEAENTNGVMFCNYTDETYHMHDYGTSTYTQGRASCDNYNTGWTEGKGNTWSHYYGGIKLCNQLLEDIMDTPANTDSEKEWKNQIIGQGYFLRAYYYHMLYSVYGRIPLIDHTYDLDSEFKEERADMDDVADFIVADCDKAAELLPTVYKDASDFGRATKGAALALKGRVLLYKASPLFGTPSREKWQAAADANKAVIDMNIYSLKQVSNSDEYADLFFDSKNPEVIFEKLYDEKGIAGSSASLVMQAPAGPGNGYEGWSTWQPTYEIVELFQNADGTPYKPAETKPFTILQTTIDPDSGEATQKEVTIQASDVNPWEGREIRLKANILYDGMLWGYGDSNREIELFEAGAKGVIPGKDSRTGETWWNGTKTGYNMRKFLSSHINFYDDTVVDTTPWFFIRLAEVYLNYAECQIELGNNAEALKYINLIRNRALLPDATGKDIRTEYEYERTVELMFEGQRFFDLRRWKKMEETYSKEHWPTGLKIYKLQNGTKIYYHNPEAVQQRNFDASKNYWWPIPRYELNKSTLLDAAPYE</sequence>
<evidence type="ECO:0000313" key="17">
    <source>
        <dbReference type="Proteomes" id="UP000481700"/>
    </source>
</evidence>
<reference evidence="15 16" key="1">
    <citation type="journal article" date="2019" name="Nat. Med.">
        <title>A library of human gut bacterial isolates paired with longitudinal multiomics data enables mechanistic microbiome research.</title>
        <authorList>
            <person name="Poyet M."/>
            <person name="Groussin M."/>
            <person name="Gibbons S.M."/>
            <person name="Avila-Pacheco J."/>
            <person name="Jiang X."/>
            <person name="Kearney S.M."/>
            <person name="Perrotta A.R."/>
            <person name="Berdy B."/>
            <person name="Zhao S."/>
            <person name="Lieberman T.D."/>
            <person name="Swanson P.K."/>
            <person name="Smith M."/>
            <person name="Roesemann S."/>
            <person name="Alexander J.E."/>
            <person name="Rich S.A."/>
            <person name="Livny J."/>
            <person name="Vlamakis H."/>
            <person name="Clish C."/>
            <person name="Bullock K."/>
            <person name="Deik A."/>
            <person name="Scott J."/>
            <person name="Pierce K.A."/>
            <person name="Xavier R.J."/>
            <person name="Alm E.J."/>
        </authorList>
    </citation>
    <scope>NUCLEOTIDE SEQUENCE [LARGE SCALE GENOMIC DNA]</scope>
    <source>
        <strain evidence="10 16">BIOML-A1</strain>
        <strain evidence="9 17">BIOML-A25</strain>
        <strain evidence="11 15">BIOML-A4</strain>
    </source>
</reference>
<feature type="signal peptide" evidence="6">
    <location>
        <begin position="1"/>
        <end position="22"/>
    </location>
</feature>
<dbReference type="Pfam" id="PF14322">
    <property type="entry name" value="SusD-like_3"/>
    <property type="match status" value="1"/>
</dbReference>
<keyword evidence="4" id="KW-0472">Membrane</keyword>
<dbReference type="EMBL" id="CP046176">
    <property type="protein sequence ID" value="QJR78985.1"/>
    <property type="molecule type" value="Genomic_DNA"/>
</dbReference>
<dbReference type="EMBL" id="VVZA01000005">
    <property type="protein sequence ID" value="KAA5405959.1"/>
    <property type="molecule type" value="Genomic_DNA"/>
</dbReference>
<dbReference type="Proteomes" id="UP000481700">
    <property type="component" value="Unassembled WGS sequence"/>
</dbReference>
<dbReference type="InterPro" id="IPR011990">
    <property type="entry name" value="TPR-like_helical_dom_sf"/>
</dbReference>
<evidence type="ECO:0000313" key="16">
    <source>
        <dbReference type="Proteomes" id="UP000481616"/>
    </source>
</evidence>
<dbReference type="Proteomes" id="UP000294834">
    <property type="component" value="Unassembled WGS sequence"/>
</dbReference>
<dbReference type="EMBL" id="SLTX01000002">
    <property type="protein sequence ID" value="TDB03542.1"/>
    <property type="molecule type" value="Genomic_DNA"/>
</dbReference>
<dbReference type="CDD" id="cd08977">
    <property type="entry name" value="SusD"/>
    <property type="match status" value="1"/>
</dbReference>
<protein>
    <submittedName>
        <fullName evidence="10">RagB/SusD family nutrient uptake outer membrane protein</fullName>
    </submittedName>
</protein>
<keyword evidence="3 6" id="KW-0732">Signal</keyword>
<dbReference type="InterPro" id="IPR033985">
    <property type="entry name" value="SusD-like_N"/>
</dbReference>
<dbReference type="Gene3D" id="1.25.40.390">
    <property type="match status" value="1"/>
</dbReference>
<dbReference type="SUPFAM" id="SSF48452">
    <property type="entry name" value="TPR-like"/>
    <property type="match status" value="1"/>
</dbReference>
<dbReference type="Pfam" id="PF07980">
    <property type="entry name" value="SusD_RagB"/>
    <property type="match status" value="1"/>
</dbReference>
<evidence type="ECO:0000256" key="4">
    <source>
        <dbReference type="ARBA" id="ARBA00023136"/>
    </source>
</evidence>
<dbReference type="GO" id="GO:0009279">
    <property type="term" value="C:cell outer membrane"/>
    <property type="evidence" value="ECO:0007669"/>
    <property type="project" value="UniProtKB-SubCell"/>
</dbReference>
<dbReference type="EMBL" id="VVYY01000006">
    <property type="protein sequence ID" value="KAA5399058.1"/>
    <property type="molecule type" value="Genomic_DNA"/>
</dbReference>